<dbReference type="EMBL" id="UZAJ01042291">
    <property type="protein sequence ID" value="VDP22326.1"/>
    <property type="molecule type" value="Genomic_DNA"/>
</dbReference>
<protein>
    <submittedName>
        <fullName evidence="4">Ribonuclease T</fullName>
    </submittedName>
</protein>
<evidence type="ECO:0000313" key="2">
    <source>
        <dbReference type="EMBL" id="VDP22326.1"/>
    </source>
</evidence>
<keyword evidence="3" id="KW-1185">Reference proteome</keyword>
<sequence>MTRLQAPYDDGYPSRETHNTDPFTDIHIH</sequence>
<reference evidence="2 3" key="2">
    <citation type="submission" date="2018-11" db="EMBL/GenBank/DDBJ databases">
        <authorList>
            <consortium name="Pathogen Informatics"/>
        </authorList>
    </citation>
    <scope>NUCLEOTIDE SEQUENCE [LARGE SCALE GENOMIC DNA]</scope>
</reference>
<evidence type="ECO:0000313" key="3">
    <source>
        <dbReference type="Proteomes" id="UP000267606"/>
    </source>
</evidence>
<name>A0A183I706_9BILA</name>
<feature type="region of interest" description="Disordered" evidence="1">
    <location>
        <begin position="1"/>
        <end position="29"/>
    </location>
</feature>
<evidence type="ECO:0000313" key="4">
    <source>
        <dbReference type="WBParaSite" id="OFLC_0001553101-mRNA-1"/>
    </source>
</evidence>
<feature type="compositionally biased region" description="Basic and acidic residues" evidence="1">
    <location>
        <begin position="12"/>
        <end position="29"/>
    </location>
</feature>
<proteinExistence type="predicted"/>
<accession>A0A183I706</accession>
<reference evidence="4" key="1">
    <citation type="submission" date="2016-06" db="UniProtKB">
        <authorList>
            <consortium name="WormBaseParasite"/>
        </authorList>
    </citation>
    <scope>IDENTIFICATION</scope>
</reference>
<dbReference type="Proteomes" id="UP000267606">
    <property type="component" value="Unassembled WGS sequence"/>
</dbReference>
<organism evidence="4">
    <name type="scientific">Onchocerca flexuosa</name>
    <dbReference type="NCBI Taxonomy" id="387005"/>
    <lineage>
        <taxon>Eukaryota</taxon>
        <taxon>Metazoa</taxon>
        <taxon>Ecdysozoa</taxon>
        <taxon>Nematoda</taxon>
        <taxon>Chromadorea</taxon>
        <taxon>Rhabditida</taxon>
        <taxon>Spirurina</taxon>
        <taxon>Spiruromorpha</taxon>
        <taxon>Filarioidea</taxon>
        <taxon>Onchocercidae</taxon>
        <taxon>Onchocerca</taxon>
    </lineage>
</organism>
<dbReference type="WBParaSite" id="OFLC_0001553101-mRNA-1">
    <property type="protein sequence ID" value="OFLC_0001553101-mRNA-1"/>
    <property type="gene ID" value="OFLC_0001553101"/>
</dbReference>
<gene>
    <name evidence="2" type="ORF">OFLC_LOCUS15519</name>
</gene>
<evidence type="ECO:0000256" key="1">
    <source>
        <dbReference type="SAM" id="MobiDB-lite"/>
    </source>
</evidence>
<dbReference type="AlphaFoldDB" id="A0A183I706"/>